<gene>
    <name evidence="1" type="ORF">BDN72DRAFT_860886</name>
</gene>
<keyword evidence="2" id="KW-1185">Reference proteome</keyword>
<reference evidence="1 2" key="1">
    <citation type="journal article" date="2019" name="Nat. Ecol. Evol.">
        <title>Megaphylogeny resolves global patterns of mushroom evolution.</title>
        <authorList>
            <person name="Varga T."/>
            <person name="Krizsan K."/>
            <person name="Foldi C."/>
            <person name="Dima B."/>
            <person name="Sanchez-Garcia M."/>
            <person name="Sanchez-Ramirez S."/>
            <person name="Szollosi G.J."/>
            <person name="Szarkandi J.G."/>
            <person name="Papp V."/>
            <person name="Albert L."/>
            <person name="Andreopoulos W."/>
            <person name="Angelini C."/>
            <person name="Antonin V."/>
            <person name="Barry K.W."/>
            <person name="Bougher N.L."/>
            <person name="Buchanan P."/>
            <person name="Buyck B."/>
            <person name="Bense V."/>
            <person name="Catcheside P."/>
            <person name="Chovatia M."/>
            <person name="Cooper J."/>
            <person name="Damon W."/>
            <person name="Desjardin D."/>
            <person name="Finy P."/>
            <person name="Geml J."/>
            <person name="Haridas S."/>
            <person name="Hughes K."/>
            <person name="Justo A."/>
            <person name="Karasinski D."/>
            <person name="Kautmanova I."/>
            <person name="Kiss B."/>
            <person name="Kocsube S."/>
            <person name="Kotiranta H."/>
            <person name="LaButti K.M."/>
            <person name="Lechner B.E."/>
            <person name="Liimatainen K."/>
            <person name="Lipzen A."/>
            <person name="Lukacs Z."/>
            <person name="Mihaltcheva S."/>
            <person name="Morgado L.N."/>
            <person name="Niskanen T."/>
            <person name="Noordeloos M.E."/>
            <person name="Ohm R.A."/>
            <person name="Ortiz-Santana B."/>
            <person name="Ovrebo C."/>
            <person name="Racz N."/>
            <person name="Riley R."/>
            <person name="Savchenko A."/>
            <person name="Shiryaev A."/>
            <person name="Soop K."/>
            <person name="Spirin V."/>
            <person name="Szebenyi C."/>
            <person name="Tomsovsky M."/>
            <person name="Tulloss R.E."/>
            <person name="Uehling J."/>
            <person name="Grigoriev I.V."/>
            <person name="Vagvolgyi C."/>
            <person name="Papp T."/>
            <person name="Martin F.M."/>
            <person name="Miettinen O."/>
            <person name="Hibbett D.S."/>
            <person name="Nagy L.G."/>
        </authorList>
    </citation>
    <scope>NUCLEOTIDE SEQUENCE [LARGE SCALE GENOMIC DNA]</scope>
    <source>
        <strain evidence="1 2">NL-1719</strain>
    </source>
</reference>
<evidence type="ECO:0000313" key="2">
    <source>
        <dbReference type="Proteomes" id="UP000308600"/>
    </source>
</evidence>
<evidence type="ECO:0000313" key="1">
    <source>
        <dbReference type="EMBL" id="TFK65116.1"/>
    </source>
</evidence>
<accession>A0ACD3AHU0</accession>
<protein>
    <submittedName>
        <fullName evidence="1">Uncharacterized protein</fullName>
    </submittedName>
</protein>
<dbReference type="Proteomes" id="UP000308600">
    <property type="component" value="Unassembled WGS sequence"/>
</dbReference>
<name>A0ACD3AHU0_9AGAR</name>
<organism evidence="1 2">
    <name type="scientific">Pluteus cervinus</name>
    <dbReference type="NCBI Taxonomy" id="181527"/>
    <lineage>
        <taxon>Eukaryota</taxon>
        <taxon>Fungi</taxon>
        <taxon>Dikarya</taxon>
        <taxon>Basidiomycota</taxon>
        <taxon>Agaricomycotina</taxon>
        <taxon>Agaricomycetes</taxon>
        <taxon>Agaricomycetidae</taxon>
        <taxon>Agaricales</taxon>
        <taxon>Pluteineae</taxon>
        <taxon>Pluteaceae</taxon>
        <taxon>Pluteus</taxon>
    </lineage>
</organism>
<feature type="non-terminal residue" evidence="1">
    <location>
        <position position="394"/>
    </location>
</feature>
<dbReference type="EMBL" id="ML208448">
    <property type="protein sequence ID" value="TFK65116.1"/>
    <property type="molecule type" value="Genomic_DNA"/>
</dbReference>
<sequence length="394" mass="42321">MSFISKLPKETSLSVTLLQNTASSSRAILPYWGAGEVVEMGEGATGFKQGHKVFFHGSYDKPYATFQRYASVEAVIAAKILTPPSRSQKNSYNKASTLLWLWPLLMLDLGGGIGTYADTPVLIVGGPSNVGQFGIQLAKASGFPPTITTASLKHTEYLESLGATHIIDRNIPLSSLASEVAKITDKPVPFAFDSISSAETQQAAHGLLKDGRKLSIVGLKAIKEKEGCGKEVFHVIGTRNNPVHRESLATLTSCRIGPGPDCSKIRNVRKQSSLSCNPGCEMAFDLEKKWMSNVPLIPILQSALPYSHSMSTQKALYLQEAKGAFALGDAPIYRPGAGELLVKVHAAALHPVDWKIQRYDILVEKYPVILGGDGAGEVVEIGEGVTGFQKGDKV</sequence>
<proteinExistence type="predicted"/>